<name>A0A1H7B4H9_9BACT</name>
<dbReference type="STRING" id="408657.SAMN04487995_6040"/>
<dbReference type="EMBL" id="FNXY01000012">
    <property type="protein sequence ID" value="SEJ71157.1"/>
    <property type="molecule type" value="Genomic_DNA"/>
</dbReference>
<keyword evidence="2" id="KW-1185">Reference proteome</keyword>
<protein>
    <submittedName>
        <fullName evidence="1">Uncharacterized protein</fullName>
    </submittedName>
</protein>
<sequence>MENQETPKRKYKKHKDGFKVTINHKLNTSVKSFIPGSERPCPLYVEVRVHRQRSFFPSQFDFHVYQNDFDSFLKNEFVQKFLIEESLEIGRHIEQQAKSKDTFDITEWLSDYKKTSKAELFNFFLFDYSNRLFQSHALGESILPLVDGRDWLRSLKNITAIFKYYGETSFSNLHDIIVSYEIIENIVGYYSSNWLMPEIDAKLNLDRSITVNQILDTNFLRDKLAIMEESDPEDYLSNMERIREFITRVDKNV</sequence>
<organism evidence="1 2">
    <name type="scientific">Dyadobacter koreensis</name>
    <dbReference type="NCBI Taxonomy" id="408657"/>
    <lineage>
        <taxon>Bacteria</taxon>
        <taxon>Pseudomonadati</taxon>
        <taxon>Bacteroidota</taxon>
        <taxon>Cytophagia</taxon>
        <taxon>Cytophagales</taxon>
        <taxon>Spirosomataceae</taxon>
        <taxon>Dyadobacter</taxon>
    </lineage>
</organism>
<proteinExistence type="predicted"/>
<gene>
    <name evidence="1" type="ORF">SAMN04487995_6040</name>
</gene>
<dbReference type="Proteomes" id="UP000199532">
    <property type="component" value="Unassembled WGS sequence"/>
</dbReference>
<dbReference type="RefSeq" id="WP_090342072.1">
    <property type="nucleotide sequence ID" value="NZ_FNXY01000012.1"/>
</dbReference>
<reference evidence="1 2" key="1">
    <citation type="submission" date="2016-10" db="EMBL/GenBank/DDBJ databases">
        <authorList>
            <person name="de Groot N.N."/>
        </authorList>
    </citation>
    <scope>NUCLEOTIDE SEQUENCE [LARGE SCALE GENOMIC DNA]</scope>
    <source>
        <strain evidence="1 2">DSM 19938</strain>
    </source>
</reference>
<dbReference type="AlphaFoldDB" id="A0A1H7B4H9"/>
<accession>A0A1H7B4H9</accession>
<evidence type="ECO:0000313" key="1">
    <source>
        <dbReference type="EMBL" id="SEJ71157.1"/>
    </source>
</evidence>
<evidence type="ECO:0000313" key="2">
    <source>
        <dbReference type="Proteomes" id="UP000199532"/>
    </source>
</evidence>